<gene>
    <name evidence="2" type="ORF">BSQ44_17845</name>
</gene>
<dbReference type="Pfam" id="PF01936">
    <property type="entry name" value="NYN"/>
    <property type="match status" value="1"/>
</dbReference>
<dbReference type="AlphaFoldDB" id="A0A1L3SUN7"/>
<protein>
    <recommendedName>
        <fullName evidence="1">NYN domain-containing protein</fullName>
    </recommendedName>
</protein>
<dbReference type="KEGG" id="meso:BSQ44_17845"/>
<dbReference type="EMBL" id="CP018171">
    <property type="protein sequence ID" value="APH73022.1"/>
    <property type="molecule type" value="Genomic_DNA"/>
</dbReference>
<feature type="domain" description="NYN" evidence="1">
    <location>
        <begin position="5"/>
        <end position="138"/>
    </location>
</feature>
<organism evidence="2 3">
    <name type="scientific">Aquibium oceanicum</name>
    <dbReference type="NCBI Taxonomy" id="1670800"/>
    <lineage>
        <taxon>Bacteria</taxon>
        <taxon>Pseudomonadati</taxon>
        <taxon>Pseudomonadota</taxon>
        <taxon>Alphaproteobacteria</taxon>
        <taxon>Hyphomicrobiales</taxon>
        <taxon>Phyllobacteriaceae</taxon>
        <taxon>Aquibium</taxon>
    </lineage>
</organism>
<sequence>MRELIAVLIDGENVASSHIAAIMKKAESIGEPVTGCVVGDFSANRLGEWARAAPRHALELVYQPSCGKGMNSADIALTIRAMDLLASGAFRGFLLVSSDRDFAPLALRLRRAGVAVYGMGEAKAGGAWRNACTQFFDLVAIPTGTPATATGANPATIEKQAAPPNTAWGQQDREAVRGILRSSARDGASWVKLSQLGQSVRDVSKELGARLGNGKLLKNLRTDASVEVRGQGSGIVVRLKPCEENGPATIRAPAAARAAGPKRCAGVTLASVE</sequence>
<dbReference type="PANTHER" id="PTHR35811">
    <property type="entry name" value="SLR1870 PROTEIN"/>
    <property type="match status" value="1"/>
</dbReference>
<dbReference type="PANTHER" id="PTHR35811:SF1">
    <property type="entry name" value="HTH OST-TYPE DOMAIN-CONTAINING PROTEIN"/>
    <property type="match status" value="1"/>
</dbReference>
<evidence type="ECO:0000313" key="3">
    <source>
        <dbReference type="Proteomes" id="UP000182840"/>
    </source>
</evidence>
<keyword evidence="3" id="KW-1185">Reference proteome</keyword>
<proteinExistence type="predicted"/>
<dbReference type="InterPro" id="IPR021139">
    <property type="entry name" value="NYN"/>
</dbReference>
<evidence type="ECO:0000259" key="1">
    <source>
        <dbReference type="Pfam" id="PF01936"/>
    </source>
</evidence>
<evidence type="ECO:0000313" key="2">
    <source>
        <dbReference type="EMBL" id="APH73022.1"/>
    </source>
</evidence>
<name>A0A1L3SUN7_9HYPH</name>
<dbReference type="Proteomes" id="UP000182840">
    <property type="component" value="Chromosome"/>
</dbReference>
<dbReference type="GO" id="GO:0004540">
    <property type="term" value="F:RNA nuclease activity"/>
    <property type="evidence" value="ECO:0007669"/>
    <property type="project" value="InterPro"/>
</dbReference>
<accession>A0A1L3SUN7</accession>
<reference evidence="3" key="1">
    <citation type="submission" date="2016-11" db="EMBL/GenBank/DDBJ databases">
        <title>Mesorhizobium oceanicum sp. nov., isolated from deep seawater in South China Sea.</title>
        <authorList>
            <person name="Fu G.-Y."/>
        </authorList>
    </citation>
    <scope>NUCLEOTIDE SEQUENCE [LARGE SCALE GENOMIC DNA]</scope>
    <source>
        <strain evidence="3">B7</strain>
    </source>
</reference>
<dbReference type="RefSeq" id="WP_072606493.1">
    <property type="nucleotide sequence ID" value="NZ_CP018171.1"/>
</dbReference>
<dbReference type="STRING" id="1670800.BSQ44_17845"/>
<dbReference type="Gene3D" id="3.40.50.1010">
    <property type="entry name" value="5'-nuclease"/>
    <property type="match status" value="1"/>
</dbReference>
<dbReference type="CDD" id="cd11297">
    <property type="entry name" value="PIN_LabA-like_N_1"/>
    <property type="match status" value="1"/>
</dbReference>